<dbReference type="OrthoDB" id="18412at2759"/>
<evidence type="ECO:0000256" key="3">
    <source>
        <dbReference type="ARBA" id="ARBA00022833"/>
    </source>
</evidence>
<dbReference type="GO" id="GO:0000492">
    <property type="term" value="P:box C/D snoRNP assembly"/>
    <property type="evidence" value="ECO:0007669"/>
    <property type="project" value="TreeGrafter"/>
</dbReference>
<feature type="region of interest" description="Disordered" evidence="5">
    <location>
        <begin position="1"/>
        <end position="67"/>
    </location>
</feature>
<feature type="region of interest" description="Disordered" evidence="5">
    <location>
        <begin position="134"/>
        <end position="161"/>
    </location>
</feature>
<evidence type="ECO:0000256" key="2">
    <source>
        <dbReference type="ARBA" id="ARBA00022771"/>
    </source>
</evidence>
<dbReference type="GO" id="GO:0070761">
    <property type="term" value="C:pre-snoRNP complex"/>
    <property type="evidence" value="ECO:0007669"/>
    <property type="project" value="TreeGrafter"/>
</dbReference>
<evidence type="ECO:0000256" key="1">
    <source>
        <dbReference type="ARBA" id="ARBA00022723"/>
    </source>
</evidence>
<dbReference type="Gene3D" id="3.30.60.190">
    <property type="match status" value="1"/>
</dbReference>
<name>A0A8H4RUJ4_9HELO</name>
<dbReference type="Proteomes" id="UP000566819">
    <property type="component" value="Unassembled WGS sequence"/>
</dbReference>
<dbReference type="PANTHER" id="PTHR13483:SF11">
    <property type="entry name" value="ZINC FINGER HIT DOMAIN-CONTAINING PROTEIN 3"/>
    <property type="match status" value="1"/>
</dbReference>
<evidence type="ECO:0000313" key="8">
    <source>
        <dbReference type="Proteomes" id="UP000566819"/>
    </source>
</evidence>
<dbReference type="InterPro" id="IPR007529">
    <property type="entry name" value="Znf_HIT"/>
</dbReference>
<sequence length="300" mass="32498">MGRLKASAEPRNFEKIPARKFGSDAKYSRSQPHPINVMSTTAISSHDSEPHTATVAGTAMPPEDGTMMEGKVEESATQGGGTDVISTESQAKTETMIPVAKLCGVCKVKEWKYKCSRCYLPYCSIACSTVHKATHPASDTAPGTKYRSNTPPKANNIDVPRPGTVAAAGFRGPFAALDESKELQILFKTFPRLPSQLEEIDAATLPPANSDEIDSLPGTRKKGGKLELWNRDRGLQKGVEALRRAKEAYGKDGEGVREFSKLVLQILSGEENSSVAEAIQNEIAEENARIISLLLNHETK</sequence>
<keyword evidence="8" id="KW-1185">Reference proteome</keyword>
<accession>A0A8H4RUJ4</accession>
<keyword evidence="3" id="KW-0862">Zinc</keyword>
<organism evidence="7 8">
    <name type="scientific">Cudoniella acicularis</name>
    <dbReference type="NCBI Taxonomy" id="354080"/>
    <lineage>
        <taxon>Eukaryota</taxon>
        <taxon>Fungi</taxon>
        <taxon>Dikarya</taxon>
        <taxon>Ascomycota</taxon>
        <taxon>Pezizomycotina</taxon>
        <taxon>Leotiomycetes</taxon>
        <taxon>Helotiales</taxon>
        <taxon>Tricladiaceae</taxon>
        <taxon>Cudoniella</taxon>
    </lineage>
</organism>
<dbReference type="GO" id="GO:0048254">
    <property type="term" value="P:snoRNA localization"/>
    <property type="evidence" value="ECO:0007669"/>
    <property type="project" value="TreeGrafter"/>
</dbReference>
<protein>
    <recommendedName>
        <fullName evidence="6">HIT-type domain-containing protein</fullName>
    </recommendedName>
</protein>
<evidence type="ECO:0000256" key="5">
    <source>
        <dbReference type="SAM" id="MobiDB-lite"/>
    </source>
</evidence>
<feature type="compositionally biased region" description="Polar residues" evidence="5">
    <location>
        <begin position="28"/>
        <end position="45"/>
    </location>
</feature>
<dbReference type="SUPFAM" id="SSF144232">
    <property type="entry name" value="HIT/MYND zinc finger-like"/>
    <property type="match status" value="1"/>
</dbReference>
<feature type="domain" description="HIT-type" evidence="6">
    <location>
        <begin position="103"/>
        <end position="137"/>
    </location>
</feature>
<dbReference type="PANTHER" id="PTHR13483">
    <property type="entry name" value="BOX C_D SNORNA PROTEIN 1-RELATED"/>
    <property type="match status" value="1"/>
</dbReference>
<dbReference type="Pfam" id="PF04438">
    <property type="entry name" value="zf-HIT"/>
    <property type="match status" value="1"/>
</dbReference>
<gene>
    <name evidence="7" type="ORF">G7Y89_g2380</name>
</gene>
<comment type="caution">
    <text evidence="7">The sequence shown here is derived from an EMBL/GenBank/DDBJ whole genome shotgun (WGS) entry which is preliminary data.</text>
</comment>
<dbReference type="EMBL" id="JAAMPI010000103">
    <property type="protein sequence ID" value="KAF4635716.1"/>
    <property type="molecule type" value="Genomic_DNA"/>
</dbReference>
<dbReference type="PROSITE" id="PS51083">
    <property type="entry name" value="ZF_HIT"/>
    <property type="match status" value="1"/>
</dbReference>
<dbReference type="AlphaFoldDB" id="A0A8H4RUJ4"/>
<dbReference type="GO" id="GO:0000463">
    <property type="term" value="P:maturation of LSU-rRNA from tricistronic rRNA transcript (SSU-rRNA, 5.8S rRNA, LSU-rRNA)"/>
    <property type="evidence" value="ECO:0007669"/>
    <property type="project" value="TreeGrafter"/>
</dbReference>
<reference evidence="7 8" key="1">
    <citation type="submission" date="2020-03" db="EMBL/GenBank/DDBJ databases">
        <title>Draft Genome Sequence of Cudoniella acicularis.</title>
        <authorList>
            <person name="Buettner E."/>
            <person name="Kellner H."/>
        </authorList>
    </citation>
    <scope>NUCLEOTIDE SEQUENCE [LARGE SCALE GENOMIC DNA]</scope>
    <source>
        <strain evidence="7 8">DSM 108380</strain>
    </source>
</reference>
<dbReference type="GO" id="GO:0005634">
    <property type="term" value="C:nucleus"/>
    <property type="evidence" value="ECO:0007669"/>
    <property type="project" value="TreeGrafter"/>
</dbReference>
<evidence type="ECO:0000256" key="4">
    <source>
        <dbReference type="PROSITE-ProRule" id="PRU00453"/>
    </source>
</evidence>
<proteinExistence type="predicted"/>
<keyword evidence="1" id="KW-0479">Metal-binding</keyword>
<evidence type="ECO:0000313" key="7">
    <source>
        <dbReference type="EMBL" id="KAF4635716.1"/>
    </source>
</evidence>
<evidence type="ECO:0000259" key="6">
    <source>
        <dbReference type="PROSITE" id="PS51083"/>
    </source>
</evidence>
<dbReference type="InterPro" id="IPR051639">
    <property type="entry name" value="BCD1"/>
</dbReference>
<feature type="compositionally biased region" description="Basic and acidic residues" evidence="5">
    <location>
        <begin position="1"/>
        <end position="27"/>
    </location>
</feature>
<dbReference type="GO" id="GO:0008270">
    <property type="term" value="F:zinc ion binding"/>
    <property type="evidence" value="ECO:0007669"/>
    <property type="project" value="UniProtKB-UniRule"/>
</dbReference>
<dbReference type="CDD" id="cd23024">
    <property type="entry name" value="zf-HIT_ZNHIT2-3"/>
    <property type="match status" value="1"/>
</dbReference>
<keyword evidence="2 4" id="KW-0863">Zinc-finger</keyword>